<feature type="compositionally biased region" description="Low complexity" evidence="1">
    <location>
        <begin position="398"/>
        <end position="456"/>
    </location>
</feature>
<dbReference type="AlphaFoldDB" id="A0A4Y2XE02"/>
<feature type="compositionally biased region" description="Low complexity" evidence="1">
    <location>
        <begin position="95"/>
        <end position="117"/>
    </location>
</feature>
<reference evidence="3 4" key="1">
    <citation type="journal article" date="2019" name="Sci. Rep.">
        <title>Orb-weaving spider Araneus ventricosus genome elucidates the spidroin gene catalogue.</title>
        <authorList>
            <person name="Kono N."/>
            <person name="Nakamura H."/>
            <person name="Ohtoshi R."/>
            <person name="Moran D.A.P."/>
            <person name="Shinohara A."/>
            <person name="Yoshida Y."/>
            <person name="Fujiwara M."/>
            <person name="Mori M."/>
            <person name="Tomita M."/>
            <person name="Arakawa K."/>
        </authorList>
    </citation>
    <scope>NUCLEOTIDE SEQUENCE [LARGE SCALE GENOMIC DNA]</scope>
</reference>
<dbReference type="Gene3D" id="3.20.20.80">
    <property type="entry name" value="Glycosidases"/>
    <property type="match status" value="1"/>
</dbReference>
<evidence type="ECO:0000313" key="4">
    <source>
        <dbReference type="Proteomes" id="UP000499080"/>
    </source>
</evidence>
<feature type="compositionally biased region" description="Pro residues" evidence="1">
    <location>
        <begin position="338"/>
        <end position="350"/>
    </location>
</feature>
<dbReference type="PANTHER" id="PTHR22933:SF31">
    <property type="entry name" value="FI18007P1"/>
    <property type="match status" value="1"/>
</dbReference>
<evidence type="ECO:0000256" key="1">
    <source>
        <dbReference type="SAM" id="MobiDB-lite"/>
    </source>
</evidence>
<dbReference type="EMBL" id="BGPR01074552">
    <property type="protein sequence ID" value="GBO46707.1"/>
    <property type="molecule type" value="Genomic_DNA"/>
</dbReference>
<protein>
    <recommendedName>
        <fullName evidence="2">Chitin-binding type-2 domain-containing protein</fullName>
    </recommendedName>
</protein>
<feature type="domain" description="Chitin-binding type-2" evidence="2">
    <location>
        <begin position="193"/>
        <end position="250"/>
    </location>
</feature>
<dbReference type="GO" id="GO:0005576">
    <property type="term" value="C:extracellular region"/>
    <property type="evidence" value="ECO:0007669"/>
    <property type="project" value="InterPro"/>
</dbReference>
<sequence>MVTFTRPLPAPLARANPAIPSERPRGNPQPLNKPSECHRKKLLMNQKKAKNAFSSYVKRQAYTFPGPRSERAHRPAANAAPVYAEEQDEGEVYPRRQFQAQPVQPQYAPQARAQAPAPAAPAPQPAYEPAPRQAAPAPRTDAAPRRRSSSSASSSNRANKYGSAPQQSLNGREEEPEEEPGPDPLTLLLEDSQFTCGGKQDGYYADDSVGCQVFHYCVGGAKHSWMCPENTVFHQVHLNCVPDAQDICAQSQKFHFVNDYLYKPVDYEGPNNTARYSQRYYPDGYSVGDPIVSPQEQRRAPAPQPQAYAPPAQQAPRSPPRQAAPAPPPQPTYRAPAQPAPQPRPAPRPSRPLESYPVEETPSYRQSAPVRPAQPQQSHRAEQPHQAAPPQVSYREVAAQQAAAQPQQGYRGAAPQAQARPQAAYSSSEEYQPQPQSRRAAAAAPQRPTAAYAPPRSQQRGTSARAPAGYQQPYASNQAAGVHYDEDY</sequence>
<dbReference type="Proteomes" id="UP000499080">
    <property type="component" value="Unassembled WGS sequence"/>
</dbReference>
<dbReference type="GO" id="GO:0008061">
    <property type="term" value="F:chitin binding"/>
    <property type="evidence" value="ECO:0007669"/>
    <property type="project" value="InterPro"/>
</dbReference>
<dbReference type="InterPro" id="IPR052976">
    <property type="entry name" value="Scoloptoxin-like"/>
</dbReference>
<dbReference type="PANTHER" id="PTHR22933">
    <property type="entry name" value="FI18007P1-RELATED"/>
    <property type="match status" value="1"/>
</dbReference>
<feature type="compositionally biased region" description="Low complexity" evidence="1">
    <location>
        <begin position="129"/>
        <end position="141"/>
    </location>
</feature>
<name>A0A4Y2XE02_ARAVE</name>
<feature type="region of interest" description="Disordered" evidence="1">
    <location>
        <begin position="273"/>
        <end position="488"/>
    </location>
</feature>
<dbReference type="PROSITE" id="PS50940">
    <property type="entry name" value="CHIT_BIND_II"/>
    <property type="match status" value="1"/>
</dbReference>
<dbReference type="OrthoDB" id="7426044at2759"/>
<gene>
    <name evidence="3" type="ORF">AVEN_20671_1</name>
</gene>
<feature type="compositionally biased region" description="Pro residues" evidence="1">
    <location>
        <begin position="118"/>
        <end position="128"/>
    </location>
</feature>
<feature type="compositionally biased region" description="Low complexity" evidence="1">
    <location>
        <begin position="305"/>
        <end position="324"/>
    </location>
</feature>
<feature type="compositionally biased region" description="Low complexity" evidence="1">
    <location>
        <begin position="149"/>
        <end position="158"/>
    </location>
</feature>
<dbReference type="SUPFAM" id="SSF57625">
    <property type="entry name" value="Invertebrate chitin-binding proteins"/>
    <property type="match status" value="1"/>
</dbReference>
<feature type="region of interest" description="Disordered" evidence="1">
    <location>
        <begin position="64"/>
        <end position="188"/>
    </location>
</feature>
<dbReference type="InterPro" id="IPR036508">
    <property type="entry name" value="Chitin-bd_dom_sf"/>
</dbReference>
<dbReference type="InterPro" id="IPR002557">
    <property type="entry name" value="Chitin-bd_dom"/>
</dbReference>
<evidence type="ECO:0000313" key="3">
    <source>
        <dbReference type="EMBL" id="GBO46707.1"/>
    </source>
</evidence>
<dbReference type="Pfam" id="PF01607">
    <property type="entry name" value="CBM_14"/>
    <property type="match status" value="1"/>
</dbReference>
<proteinExistence type="predicted"/>
<keyword evidence="4" id="KW-1185">Reference proteome</keyword>
<accession>A0A4Y2XE02</accession>
<evidence type="ECO:0000259" key="2">
    <source>
        <dbReference type="PROSITE" id="PS50940"/>
    </source>
</evidence>
<comment type="caution">
    <text evidence="3">The sequence shown here is derived from an EMBL/GenBank/DDBJ whole genome shotgun (WGS) entry which is preliminary data.</text>
</comment>
<feature type="region of interest" description="Disordered" evidence="1">
    <location>
        <begin position="1"/>
        <end position="39"/>
    </location>
</feature>
<organism evidence="3 4">
    <name type="scientific">Araneus ventricosus</name>
    <name type="common">Orbweaver spider</name>
    <name type="synonym">Epeira ventricosa</name>
    <dbReference type="NCBI Taxonomy" id="182803"/>
    <lineage>
        <taxon>Eukaryota</taxon>
        <taxon>Metazoa</taxon>
        <taxon>Ecdysozoa</taxon>
        <taxon>Arthropoda</taxon>
        <taxon>Chelicerata</taxon>
        <taxon>Arachnida</taxon>
        <taxon>Araneae</taxon>
        <taxon>Araneomorphae</taxon>
        <taxon>Entelegynae</taxon>
        <taxon>Araneoidea</taxon>
        <taxon>Araneidae</taxon>
        <taxon>Araneus</taxon>
    </lineage>
</organism>